<feature type="compositionally biased region" description="Low complexity" evidence="1">
    <location>
        <begin position="444"/>
        <end position="454"/>
    </location>
</feature>
<feature type="region of interest" description="Disordered" evidence="1">
    <location>
        <begin position="235"/>
        <end position="489"/>
    </location>
</feature>
<feature type="compositionally biased region" description="Basic and acidic residues" evidence="1">
    <location>
        <begin position="471"/>
        <end position="482"/>
    </location>
</feature>
<feature type="compositionally biased region" description="Pro residues" evidence="1">
    <location>
        <begin position="240"/>
        <end position="252"/>
    </location>
</feature>
<evidence type="ECO:0000256" key="1">
    <source>
        <dbReference type="SAM" id="MobiDB-lite"/>
    </source>
</evidence>
<evidence type="ECO:0008006" key="4">
    <source>
        <dbReference type="Google" id="ProtNLM"/>
    </source>
</evidence>
<evidence type="ECO:0000313" key="2">
    <source>
        <dbReference type="EMBL" id="MDP9865453.1"/>
    </source>
</evidence>
<protein>
    <recommendedName>
        <fullName evidence="4">WXG100 family type VII secretion target</fullName>
    </recommendedName>
</protein>
<name>A0ABT9R887_9ACTN</name>
<gene>
    <name evidence="2" type="ORF">J2S55_004719</name>
</gene>
<dbReference type="Proteomes" id="UP001230426">
    <property type="component" value="Unassembled WGS sequence"/>
</dbReference>
<feature type="compositionally biased region" description="Gly residues" evidence="1">
    <location>
        <begin position="336"/>
        <end position="374"/>
    </location>
</feature>
<feature type="compositionally biased region" description="Low complexity" evidence="1">
    <location>
        <begin position="385"/>
        <end position="406"/>
    </location>
</feature>
<feature type="compositionally biased region" description="Gly residues" evidence="1">
    <location>
        <begin position="407"/>
        <end position="416"/>
    </location>
</feature>
<comment type="caution">
    <text evidence="2">The sequence shown here is derived from an EMBL/GenBank/DDBJ whole genome shotgun (WGS) entry which is preliminary data.</text>
</comment>
<feature type="compositionally biased region" description="Low complexity" evidence="1">
    <location>
        <begin position="417"/>
        <end position="429"/>
    </location>
</feature>
<organism evidence="2 3">
    <name type="scientific">Streptosporangium brasiliense</name>
    <dbReference type="NCBI Taxonomy" id="47480"/>
    <lineage>
        <taxon>Bacteria</taxon>
        <taxon>Bacillati</taxon>
        <taxon>Actinomycetota</taxon>
        <taxon>Actinomycetes</taxon>
        <taxon>Streptosporangiales</taxon>
        <taxon>Streptosporangiaceae</taxon>
        <taxon>Streptosporangium</taxon>
    </lineage>
</organism>
<evidence type="ECO:0000313" key="3">
    <source>
        <dbReference type="Proteomes" id="UP001230426"/>
    </source>
</evidence>
<reference evidence="2 3" key="1">
    <citation type="submission" date="2023-07" db="EMBL/GenBank/DDBJ databases">
        <title>Sequencing the genomes of 1000 actinobacteria strains.</title>
        <authorList>
            <person name="Klenk H.-P."/>
        </authorList>
    </citation>
    <scope>NUCLEOTIDE SEQUENCE [LARGE SCALE GENOMIC DNA]</scope>
    <source>
        <strain evidence="2 3">DSM 44109</strain>
    </source>
</reference>
<accession>A0ABT9R887</accession>
<keyword evidence="3" id="KW-1185">Reference proteome</keyword>
<feature type="compositionally biased region" description="Gly residues" evidence="1">
    <location>
        <begin position="287"/>
        <end position="327"/>
    </location>
</feature>
<dbReference type="EMBL" id="JAUSRB010000002">
    <property type="protein sequence ID" value="MDP9865453.1"/>
    <property type="molecule type" value="Genomic_DNA"/>
</dbReference>
<sequence length="512" mass="50871">MAAKELPIKQKIDTSEFDGVTLDTLKSALGNAKPELIESAAGEFRTAMANLKTLIESLDRHLKAFDEHWTAGEDAKVVKAQLRRIRESAQNVVDTVVVPNPPGKMGPFAPQGIAPAMEMYSTTLRAFRGDHIPDKADKDVSFLEGAFQGGMAGAGAGAGVGFFVGGVGAVPGAVIGAVGGTVIGGVTSLFTDGPFQNMFGDSKTEQDLKAAKEHLKKLTAATAQVNEAFPVSVKTDIPEFTPPDPTIPPVPPTGDKYGPNGTGSYPPGGGQPYVPAFTMNGLPPGSGPGGLDGGPGVPGGDLPGGGLPGGGLPGWNGPDGNGPGQNGPGWDDPTGNGPGQNGPGWNGPGADGGYPGGPGTGGTGGNGTHPGGDPGQDTKLAGYNAQLNDLAGQQGQLGDAGRQNLLGGTGQQGSSGNGSANTVTGVGSFPPGGTGGHGAGGAGADARGMSGARALGAGTGSTVPVVPHGASKADEDSEERSRSTWMLEDEDLFMSDKPVTSPFINGASKGKT</sequence>
<proteinExistence type="predicted"/>
<dbReference type="RefSeq" id="WP_306864832.1">
    <property type="nucleotide sequence ID" value="NZ_JAUSRB010000002.1"/>
</dbReference>
<feature type="compositionally biased region" description="Gly residues" evidence="1">
    <location>
        <begin position="430"/>
        <end position="443"/>
    </location>
</feature>